<keyword evidence="6 7" id="KW-0819">tRNA processing</keyword>
<dbReference type="UniPathway" id="UPA00989"/>
<feature type="binding site" evidence="7">
    <location>
        <begin position="272"/>
        <end position="275"/>
    </location>
    <ligand>
        <name>substrate</name>
    </ligand>
</feature>
<dbReference type="InterPro" id="IPR029063">
    <property type="entry name" value="SAM-dependent_MTases_sf"/>
</dbReference>
<dbReference type="GO" id="GO:0008176">
    <property type="term" value="F:tRNA (guanine(46)-N7)-methyltransferase activity"/>
    <property type="evidence" value="ECO:0007669"/>
    <property type="project" value="UniProtKB-UniRule"/>
</dbReference>
<reference evidence="9 10" key="1">
    <citation type="submission" date="2020-07" db="EMBL/GenBank/DDBJ databases">
        <title>MOT database genomes.</title>
        <authorList>
            <person name="Joseph S."/>
            <person name="Aduse-Opoku J."/>
            <person name="Hashim A."/>
            <person name="Wade W."/>
            <person name="Curtis M."/>
        </authorList>
    </citation>
    <scope>NUCLEOTIDE SEQUENCE [LARGE SCALE GENOMIC DNA]</scope>
    <source>
        <strain evidence="9 10">DSM 100099</strain>
    </source>
</reference>
<dbReference type="EC" id="2.1.1.33" evidence="7"/>
<dbReference type="HAMAP" id="MF_01057">
    <property type="entry name" value="tRNA_methyltr_TrmB"/>
    <property type="match status" value="1"/>
</dbReference>
<organism evidence="9 10">
    <name type="scientific">Sanguibacter inulinus</name>
    <dbReference type="NCBI Taxonomy" id="60922"/>
    <lineage>
        <taxon>Bacteria</taxon>
        <taxon>Bacillati</taxon>
        <taxon>Actinomycetota</taxon>
        <taxon>Actinomycetes</taxon>
        <taxon>Micrococcales</taxon>
        <taxon>Sanguibacteraceae</taxon>
        <taxon>Sanguibacter</taxon>
    </lineage>
</organism>
<accession>A0A853ESB3</accession>
<proteinExistence type="inferred from homology"/>
<feature type="binding site" evidence="7">
    <location>
        <position position="180"/>
    </location>
    <ligand>
        <name>S-adenosyl-L-methionine</name>
        <dbReference type="ChEBI" id="CHEBI:59789"/>
    </ligand>
</feature>
<feature type="region of interest" description="Disordered" evidence="8">
    <location>
        <begin position="1"/>
        <end position="20"/>
    </location>
</feature>
<sequence length="294" mass="32012">MTSPRPLADDAAAAHDDAALSPGADVLDVARTSAPEEAPRSAAASSVHDGETEVDPEQQMPSGRYRARTVSFVQRSGRLKDRQQRTWDELAPRFVVEPPRAVGRTSVDPDFVLDPEAVFGRTGRLVVEVGSGQGEAVAHAAVESPETSFLAVEVYKPGVAQTLQRLRTTGSTNVRLMQVDAAVLLGSTIAPGSVDELWLFFPDPWHKAKHTKRRLVTPGFADLVARALRPGGVWRLATDWADYARQMREVLGASEHFDVDLDAPRFAGRPVTSFERKGTEKGREIVDITAVRRG</sequence>
<evidence type="ECO:0000256" key="5">
    <source>
        <dbReference type="ARBA" id="ARBA00022691"/>
    </source>
</evidence>
<feature type="compositionally biased region" description="Low complexity" evidence="8">
    <location>
        <begin position="33"/>
        <end position="46"/>
    </location>
</feature>
<feature type="region of interest" description="Disordered" evidence="8">
    <location>
        <begin position="31"/>
        <end position="62"/>
    </location>
</feature>
<comment type="catalytic activity">
    <reaction evidence="1 7">
        <text>guanosine(46) in tRNA + S-adenosyl-L-methionine = N(7)-methylguanosine(46) in tRNA + S-adenosyl-L-homocysteine</text>
        <dbReference type="Rhea" id="RHEA:42708"/>
        <dbReference type="Rhea" id="RHEA-COMP:10188"/>
        <dbReference type="Rhea" id="RHEA-COMP:10189"/>
        <dbReference type="ChEBI" id="CHEBI:57856"/>
        <dbReference type="ChEBI" id="CHEBI:59789"/>
        <dbReference type="ChEBI" id="CHEBI:74269"/>
        <dbReference type="ChEBI" id="CHEBI:74480"/>
        <dbReference type="EC" id="2.1.1.33"/>
    </reaction>
</comment>
<dbReference type="InterPro" id="IPR055361">
    <property type="entry name" value="tRNA_methyltr_TrmB_bact"/>
</dbReference>
<dbReference type="RefSeq" id="WP_179913035.1">
    <property type="nucleotide sequence ID" value="NZ_JACBYE010000013.1"/>
</dbReference>
<feature type="binding site" evidence="7">
    <location>
        <position position="239"/>
    </location>
    <ligand>
        <name>substrate</name>
    </ligand>
</feature>
<protein>
    <recommendedName>
        <fullName evidence="7">tRNA (guanine-N(7)-)-methyltransferase</fullName>
        <ecNumber evidence="7">2.1.1.33</ecNumber>
    </recommendedName>
    <alternativeName>
        <fullName evidence="7">tRNA (guanine(46)-N(7))-methyltransferase</fullName>
    </alternativeName>
    <alternativeName>
        <fullName evidence="7">tRNA(m7G46)-methyltransferase</fullName>
    </alternativeName>
</protein>
<keyword evidence="10" id="KW-1185">Reference proteome</keyword>
<dbReference type="PANTHER" id="PTHR23417">
    <property type="entry name" value="3-DEOXY-D-MANNO-OCTULOSONIC-ACID TRANSFERASE/TRNA GUANINE-N 7 - -METHYLTRANSFERASE"/>
    <property type="match status" value="1"/>
</dbReference>
<dbReference type="NCBIfam" id="TIGR00091">
    <property type="entry name" value="tRNA (guanosine(46)-N7)-methyltransferase TrmB"/>
    <property type="match status" value="1"/>
</dbReference>
<gene>
    <name evidence="7 9" type="primary">trmB</name>
    <name evidence="9" type="ORF">HZZ10_07510</name>
</gene>
<evidence type="ECO:0000256" key="4">
    <source>
        <dbReference type="ARBA" id="ARBA00022679"/>
    </source>
</evidence>
<evidence type="ECO:0000256" key="2">
    <source>
        <dbReference type="ARBA" id="ARBA00003015"/>
    </source>
</evidence>
<dbReference type="InterPro" id="IPR003358">
    <property type="entry name" value="tRNA_(Gua-N-7)_MeTrfase_Trmb"/>
</dbReference>
<dbReference type="Pfam" id="PF02390">
    <property type="entry name" value="Methyltransf_4"/>
    <property type="match status" value="1"/>
</dbReference>
<dbReference type="GO" id="GO:0043527">
    <property type="term" value="C:tRNA methyltransferase complex"/>
    <property type="evidence" value="ECO:0007669"/>
    <property type="project" value="TreeGrafter"/>
</dbReference>
<dbReference type="Proteomes" id="UP000561011">
    <property type="component" value="Unassembled WGS sequence"/>
</dbReference>
<comment type="caution">
    <text evidence="9">The sequence shown here is derived from an EMBL/GenBank/DDBJ whole genome shotgun (WGS) entry which is preliminary data.</text>
</comment>
<keyword evidence="4 7" id="KW-0808">Transferase</keyword>
<dbReference type="PANTHER" id="PTHR23417:SF14">
    <property type="entry name" value="PENTACOTRIPEPTIDE-REPEAT REGION OF PRORP DOMAIN-CONTAINING PROTEIN"/>
    <property type="match status" value="1"/>
</dbReference>
<feature type="binding site" evidence="7">
    <location>
        <position position="207"/>
    </location>
    <ligand>
        <name>substrate</name>
    </ligand>
</feature>
<comment type="similarity">
    <text evidence="7">Belongs to the class I-like SAM-binding methyltransferase superfamily. TrmB family.</text>
</comment>
<evidence type="ECO:0000256" key="8">
    <source>
        <dbReference type="SAM" id="MobiDB-lite"/>
    </source>
</evidence>
<evidence type="ECO:0000256" key="6">
    <source>
        <dbReference type="ARBA" id="ARBA00022694"/>
    </source>
</evidence>
<evidence type="ECO:0000313" key="10">
    <source>
        <dbReference type="Proteomes" id="UP000561011"/>
    </source>
</evidence>
<evidence type="ECO:0000256" key="1">
    <source>
        <dbReference type="ARBA" id="ARBA00000142"/>
    </source>
</evidence>
<evidence type="ECO:0000313" key="9">
    <source>
        <dbReference type="EMBL" id="NYS93370.1"/>
    </source>
</evidence>
<dbReference type="PROSITE" id="PS51625">
    <property type="entry name" value="SAM_MT_TRMB"/>
    <property type="match status" value="1"/>
</dbReference>
<feature type="binding site" evidence="7">
    <location>
        <position position="153"/>
    </location>
    <ligand>
        <name>S-adenosyl-L-methionine</name>
        <dbReference type="ChEBI" id="CHEBI:59789"/>
    </ligand>
</feature>
<evidence type="ECO:0000256" key="7">
    <source>
        <dbReference type="HAMAP-Rule" id="MF_01057"/>
    </source>
</evidence>
<dbReference type="EMBL" id="JACBYE010000013">
    <property type="protein sequence ID" value="NYS93370.1"/>
    <property type="molecule type" value="Genomic_DNA"/>
</dbReference>
<name>A0A853ESB3_9MICO</name>
<dbReference type="Gene3D" id="3.40.50.150">
    <property type="entry name" value="Vaccinia Virus protein VP39"/>
    <property type="match status" value="1"/>
</dbReference>
<feature type="binding site" evidence="7">
    <location>
        <position position="128"/>
    </location>
    <ligand>
        <name>S-adenosyl-L-methionine</name>
        <dbReference type="ChEBI" id="CHEBI:59789"/>
    </ligand>
</feature>
<feature type="binding site" evidence="7">
    <location>
        <position position="203"/>
    </location>
    <ligand>
        <name>S-adenosyl-L-methionine</name>
        <dbReference type="ChEBI" id="CHEBI:59789"/>
    </ligand>
</feature>
<dbReference type="AlphaFoldDB" id="A0A853ESB3"/>
<comment type="function">
    <text evidence="2 7">Catalyzes the formation of N(7)-methylguanine at position 46 (m7G46) in tRNA.</text>
</comment>
<evidence type="ECO:0000256" key="3">
    <source>
        <dbReference type="ARBA" id="ARBA00022603"/>
    </source>
</evidence>
<dbReference type="SUPFAM" id="SSF53335">
    <property type="entry name" value="S-adenosyl-L-methionine-dependent methyltransferases"/>
    <property type="match status" value="1"/>
</dbReference>
<keyword evidence="5 7" id="KW-0949">S-adenosyl-L-methionine</keyword>
<comment type="caution">
    <text evidence="7">Lacks conserved residue(s) required for the propagation of feature annotation.</text>
</comment>
<keyword evidence="3 7" id="KW-0489">Methyltransferase</keyword>
<comment type="pathway">
    <text evidence="7">tRNA modification; N(7)-methylguanine-tRNA biosynthesis.</text>
</comment>